<dbReference type="Pfam" id="PF00647">
    <property type="entry name" value="EF1G"/>
    <property type="match status" value="1"/>
</dbReference>
<dbReference type="GO" id="GO:0005737">
    <property type="term" value="C:cytoplasm"/>
    <property type="evidence" value="ECO:0007669"/>
    <property type="project" value="TreeGrafter"/>
</dbReference>
<feature type="compositionally biased region" description="Acidic residues" evidence="4">
    <location>
        <begin position="248"/>
        <end position="257"/>
    </location>
</feature>
<accession>A0A0C3J9Z6</accession>
<dbReference type="SMART" id="SM01183">
    <property type="entry name" value="EF1G"/>
    <property type="match status" value="1"/>
</dbReference>
<sequence>MAPIGKLYSVPSMNQTTIIKATAAAAGVEFEEPEYKHYEDNKKPDFLAKFPHGKIPALECANGLNLTEGAAIARYIASIPPNSGLLGGTLEDAALVDQYVHFAESEIHLCTEFIYLMLNGYMPYNKAIHTTMTERQIRGFNSLETILLTRTYLVGERLTLADITVASVIFLAVSYTLDAPLRAKYPNILRHLDLIINQPKLKGVFGQPTFVEKAAQYTPPAKEKKEKEPKQPAPAQAPKKEKPKKAEEDEEEEESLVPEEPKAKNPLDLLPKSTFNLEDWKRAYSNKDTRGPGGSLEWFYENFDREGFSVYRVDFKYNEELTLVFMSSNQIGGFFNRLEASRKYLFGSIGVLGEANNSIIAGALILRGQDVKPVVEVAPDYESYIYRKLDLENAEDKAFFEGALAWDLEIDGKKWQDGKNVSWRFFF</sequence>
<evidence type="ECO:0000259" key="6">
    <source>
        <dbReference type="PROSITE" id="PS50404"/>
    </source>
</evidence>
<dbReference type="InterPro" id="IPR010987">
    <property type="entry name" value="Glutathione-S-Trfase_C-like"/>
</dbReference>
<dbReference type="Gene3D" id="3.30.70.1010">
    <property type="entry name" value="Translation elongation factor EF1B, gamma chain, conserved domain"/>
    <property type="match status" value="1"/>
</dbReference>
<dbReference type="InterPro" id="IPR004045">
    <property type="entry name" value="Glutathione_S-Trfase_N"/>
</dbReference>
<dbReference type="InParanoid" id="A0A0C3J9Z6"/>
<feature type="compositionally biased region" description="Basic and acidic residues" evidence="4">
    <location>
        <begin position="221"/>
        <end position="230"/>
    </location>
</feature>
<dbReference type="CDD" id="cd03181">
    <property type="entry name" value="GST_C_EF1Bgamma_like"/>
    <property type="match status" value="1"/>
</dbReference>
<dbReference type="PROSITE" id="PS50405">
    <property type="entry name" value="GST_CTER"/>
    <property type="match status" value="1"/>
</dbReference>
<evidence type="ECO:0000259" key="5">
    <source>
        <dbReference type="PROSITE" id="PS50040"/>
    </source>
</evidence>
<dbReference type="InterPro" id="IPR040079">
    <property type="entry name" value="Glutathione_S-Trfase"/>
</dbReference>
<protein>
    <recommendedName>
        <fullName evidence="10">Elongation factor 1-gamma</fullName>
    </recommendedName>
</protein>
<evidence type="ECO:0000256" key="4">
    <source>
        <dbReference type="SAM" id="MobiDB-lite"/>
    </source>
</evidence>
<keyword evidence="2 3" id="KW-0648">Protein biosynthesis</keyword>
<reference evidence="8 9" key="1">
    <citation type="submission" date="2014-04" db="EMBL/GenBank/DDBJ databases">
        <authorList>
            <consortium name="DOE Joint Genome Institute"/>
            <person name="Kuo A."/>
            <person name="Kohler A."/>
            <person name="Costa M.D."/>
            <person name="Nagy L.G."/>
            <person name="Floudas D."/>
            <person name="Copeland A."/>
            <person name="Barry K.W."/>
            <person name="Cichocki N."/>
            <person name="Veneault-Fourrey C."/>
            <person name="LaButti K."/>
            <person name="Lindquist E.A."/>
            <person name="Lipzen A."/>
            <person name="Lundell T."/>
            <person name="Morin E."/>
            <person name="Murat C."/>
            <person name="Sun H."/>
            <person name="Tunlid A."/>
            <person name="Henrissat B."/>
            <person name="Grigoriev I.V."/>
            <person name="Hibbett D.S."/>
            <person name="Martin F."/>
            <person name="Nordberg H.P."/>
            <person name="Cantor M.N."/>
            <person name="Hua S.X."/>
        </authorList>
    </citation>
    <scope>NUCLEOTIDE SEQUENCE [LARGE SCALE GENOMIC DNA]</scope>
    <source>
        <strain evidence="8 9">Marx 270</strain>
    </source>
</reference>
<dbReference type="EMBL" id="KN831965">
    <property type="protein sequence ID" value="KIO05833.1"/>
    <property type="molecule type" value="Genomic_DNA"/>
</dbReference>
<dbReference type="GO" id="GO:0005634">
    <property type="term" value="C:nucleus"/>
    <property type="evidence" value="ECO:0007669"/>
    <property type="project" value="TreeGrafter"/>
</dbReference>
<name>A0A0C3J9Z6_PISTI</name>
<dbReference type="InterPro" id="IPR004046">
    <property type="entry name" value="GST_C"/>
</dbReference>
<dbReference type="AlphaFoldDB" id="A0A0C3J9Z6"/>
<dbReference type="FunCoup" id="A0A0C3J9Z6">
    <property type="interactions" value="638"/>
</dbReference>
<dbReference type="SUPFAM" id="SSF52833">
    <property type="entry name" value="Thioredoxin-like"/>
    <property type="match status" value="1"/>
</dbReference>
<dbReference type="InterPro" id="IPR036433">
    <property type="entry name" value="EF1B_G_C_sf"/>
</dbReference>
<organism evidence="8 9">
    <name type="scientific">Pisolithus tinctorius Marx 270</name>
    <dbReference type="NCBI Taxonomy" id="870435"/>
    <lineage>
        <taxon>Eukaryota</taxon>
        <taxon>Fungi</taxon>
        <taxon>Dikarya</taxon>
        <taxon>Basidiomycota</taxon>
        <taxon>Agaricomycotina</taxon>
        <taxon>Agaricomycetes</taxon>
        <taxon>Agaricomycetidae</taxon>
        <taxon>Boletales</taxon>
        <taxon>Sclerodermatineae</taxon>
        <taxon>Pisolithaceae</taxon>
        <taxon>Pisolithus</taxon>
    </lineage>
</organism>
<evidence type="ECO:0000256" key="3">
    <source>
        <dbReference type="PROSITE-ProRule" id="PRU00519"/>
    </source>
</evidence>
<evidence type="ECO:0000256" key="2">
    <source>
        <dbReference type="ARBA" id="ARBA00022917"/>
    </source>
</evidence>
<dbReference type="Pfam" id="PF02798">
    <property type="entry name" value="GST_N"/>
    <property type="match status" value="1"/>
</dbReference>
<dbReference type="InterPro" id="IPR036249">
    <property type="entry name" value="Thioredoxin-like_sf"/>
</dbReference>
<keyword evidence="1 3" id="KW-0251">Elongation factor</keyword>
<dbReference type="OrthoDB" id="249703at2759"/>
<keyword evidence="9" id="KW-1185">Reference proteome</keyword>
<dbReference type="InterPro" id="IPR001662">
    <property type="entry name" value="EF1B_G_C"/>
</dbReference>
<evidence type="ECO:0008006" key="10">
    <source>
        <dbReference type="Google" id="ProtNLM"/>
    </source>
</evidence>
<feature type="region of interest" description="Disordered" evidence="4">
    <location>
        <begin position="217"/>
        <end position="270"/>
    </location>
</feature>
<dbReference type="InterPro" id="IPR036282">
    <property type="entry name" value="Glutathione-S-Trfase_C_sf"/>
</dbReference>
<dbReference type="PANTHER" id="PTHR43986:SF1">
    <property type="entry name" value="ELONGATION FACTOR 1-GAMMA"/>
    <property type="match status" value="1"/>
</dbReference>
<gene>
    <name evidence="8" type="ORF">M404DRAFT_139964</name>
</gene>
<dbReference type="Gene3D" id="3.40.30.10">
    <property type="entry name" value="Glutaredoxin"/>
    <property type="match status" value="1"/>
</dbReference>
<dbReference type="PROSITE" id="PS50404">
    <property type="entry name" value="GST_NTER"/>
    <property type="match status" value="1"/>
</dbReference>
<proteinExistence type="predicted"/>
<dbReference type="FunFam" id="3.30.70.1010:FF:000001">
    <property type="entry name" value="Elongation factor 1-gamma 1"/>
    <property type="match status" value="1"/>
</dbReference>
<dbReference type="FunFam" id="1.20.1050.10:FF:000006">
    <property type="entry name" value="Elongation factor 1 gamma"/>
    <property type="match status" value="1"/>
</dbReference>
<dbReference type="Gene3D" id="1.20.1050.10">
    <property type="match status" value="1"/>
</dbReference>
<dbReference type="PROSITE" id="PS50040">
    <property type="entry name" value="EF1G_C"/>
    <property type="match status" value="1"/>
</dbReference>
<evidence type="ECO:0000313" key="9">
    <source>
        <dbReference type="Proteomes" id="UP000054217"/>
    </source>
</evidence>
<feature type="compositionally biased region" description="Basic and acidic residues" evidence="4">
    <location>
        <begin position="238"/>
        <end position="247"/>
    </location>
</feature>
<dbReference type="GO" id="GO:0003746">
    <property type="term" value="F:translation elongation factor activity"/>
    <property type="evidence" value="ECO:0007669"/>
    <property type="project" value="UniProtKB-UniRule"/>
</dbReference>
<dbReference type="SUPFAM" id="SSF89942">
    <property type="entry name" value="eEF1-gamma domain"/>
    <property type="match status" value="1"/>
</dbReference>
<feature type="domain" description="EF-1-gamma C-terminal" evidence="5">
    <location>
        <begin position="263"/>
        <end position="422"/>
    </location>
</feature>
<reference evidence="9" key="2">
    <citation type="submission" date="2015-01" db="EMBL/GenBank/DDBJ databases">
        <title>Evolutionary Origins and Diversification of the Mycorrhizal Mutualists.</title>
        <authorList>
            <consortium name="DOE Joint Genome Institute"/>
            <consortium name="Mycorrhizal Genomics Consortium"/>
            <person name="Kohler A."/>
            <person name="Kuo A."/>
            <person name="Nagy L.G."/>
            <person name="Floudas D."/>
            <person name="Copeland A."/>
            <person name="Barry K.W."/>
            <person name="Cichocki N."/>
            <person name="Veneault-Fourrey C."/>
            <person name="LaButti K."/>
            <person name="Lindquist E.A."/>
            <person name="Lipzen A."/>
            <person name="Lundell T."/>
            <person name="Morin E."/>
            <person name="Murat C."/>
            <person name="Riley R."/>
            <person name="Ohm R."/>
            <person name="Sun H."/>
            <person name="Tunlid A."/>
            <person name="Henrissat B."/>
            <person name="Grigoriev I.V."/>
            <person name="Hibbett D.S."/>
            <person name="Martin F."/>
        </authorList>
    </citation>
    <scope>NUCLEOTIDE SEQUENCE [LARGE SCALE GENOMIC DNA]</scope>
    <source>
        <strain evidence="9">Marx 270</strain>
    </source>
</reference>
<dbReference type="InterPro" id="IPR050802">
    <property type="entry name" value="EF-GSTs"/>
</dbReference>
<dbReference type="PANTHER" id="PTHR43986">
    <property type="entry name" value="ELONGATION FACTOR 1-GAMMA"/>
    <property type="match status" value="1"/>
</dbReference>
<dbReference type="SUPFAM" id="SSF47616">
    <property type="entry name" value="GST C-terminal domain-like"/>
    <property type="match status" value="1"/>
</dbReference>
<evidence type="ECO:0000259" key="7">
    <source>
        <dbReference type="PROSITE" id="PS50405"/>
    </source>
</evidence>
<dbReference type="Proteomes" id="UP000054217">
    <property type="component" value="Unassembled WGS sequence"/>
</dbReference>
<dbReference type="Pfam" id="PF00043">
    <property type="entry name" value="GST_C"/>
    <property type="match status" value="1"/>
</dbReference>
<evidence type="ECO:0000256" key="1">
    <source>
        <dbReference type="ARBA" id="ARBA00022768"/>
    </source>
</evidence>
<dbReference type="SFLD" id="SFLDG00358">
    <property type="entry name" value="Main_(cytGST)"/>
    <property type="match status" value="1"/>
</dbReference>
<feature type="domain" description="GST C-terminal" evidence="7">
    <location>
        <begin position="89"/>
        <end position="220"/>
    </location>
</feature>
<feature type="domain" description="GST N-terminal" evidence="6">
    <location>
        <begin position="3"/>
        <end position="84"/>
    </location>
</feature>
<evidence type="ECO:0000313" key="8">
    <source>
        <dbReference type="EMBL" id="KIO05833.1"/>
    </source>
</evidence>
<dbReference type="SFLD" id="SFLDS00019">
    <property type="entry name" value="Glutathione_Transferase_(cytos"/>
    <property type="match status" value="1"/>
</dbReference>
<dbReference type="STRING" id="870435.A0A0C3J9Z6"/>
<dbReference type="HOGENOM" id="CLU_011226_3_0_1"/>